<feature type="transmembrane region" description="Helical" evidence="2">
    <location>
        <begin position="114"/>
        <end position="135"/>
    </location>
</feature>
<dbReference type="RefSeq" id="WP_091277988.1">
    <property type="nucleotide sequence ID" value="NZ_FAOZ01000010.1"/>
</dbReference>
<feature type="transmembrane region" description="Helical" evidence="2">
    <location>
        <begin position="147"/>
        <end position="165"/>
    </location>
</feature>
<proteinExistence type="predicted"/>
<name>A0A0S4QPR3_9ACTN</name>
<keyword evidence="2" id="KW-0472">Membrane</keyword>
<keyword evidence="5" id="KW-1185">Reference proteome</keyword>
<evidence type="ECO:0000256" key="1">
    <source>
        <dbReference type="SAM" id="MobiDB-lite"/>
    </source>
</evidence>
<feature type="transmembrane region" description="Helical" evidence="2">
    <location>
        <begin position="284"/>
        <end position="302"/>
    </location>
</feature>
<gene>
    <name evidence="4" type="ORF">Ga0074812_11025</name>
</gene>
<dbReference type="AlphaFoldDB" id="A0A0S4QPR3"/>
<evidence type="ECO:0000313" key="5">
    <source>
        <dbReference type="Proteomes" id="UP000198802"/>
    </source>
</evidence>
<keyword evidence="2" id="KW-1133">Transmembrane helix</keyword>
<feature type="transmembrane region" description="Helical" evidence="2">
    <location>
        <begin position="357"/>
        <end position="377"/>
    </location>
</feature>
<sequence>MRGHVPERTEESPGGLDESVVPTAARGAGRAPSARPHRTGWVIRLWDQTDRPFRRAAGVILLLLLGSALPLLVLEGRTELAFARLTSPIFSAVAVGTCVWAGLRNHGAERAWRLLIAAMIMANALAGGAIARDVINGGPALPSMTPLALLALTPTVCGLAALLCFPSEPYDHATRARVDGANRRLHVITVLDGLIVVGAVALLCWVLILNRALDSPVSPGLPGTLAVAAVATLLIVLVILTAAFRRPRSPLGLVLVGSGIMLFCLSVMSHMYAGVRGLADVPRVLDLGFGGSGLLLALAALLRPGGPVPATGRLPPDRWETAAVETAAAVRVDGRAAVGAGSADGTAAARSPARHRWWHGVLPYIPLLVGGAFAVFHLQPVSGSLDRDLTLWGLLGLLLLAVLRQMTTMADNAHLLTQLEGKQHELHHLAFHDPLTGLANRALFVARLNRALADRRLRPHRVSLLFCDLDGFKGVNDRFGHAAGDELLCVVAARLAGQVRPDDSVARLGGDEFAILLESDSRDPEAVGRRLTRAVRAPIQLRSCPCRVDASVGLVTVEEDAGTVSAEALLHRADLAMYHAKATGGGQVTVFRPELAEDGHA</sequence>
<evidence type="ECO:0000313" key="4">
    <source>
        <dbReference type="EMBL" id="CUU57010.1"/>
    </source>
</evidence>
<dbReference type="InterPro" id="IPR029787">
    <property type="entry name" value="Nucleotide_cyclase"/>
</dbReference>
<evidence type="ECO:0000256" key="2">
    <source>
        <dbReference type="SAM" id="Phobius"/>
    </source>
</evidence>
<dbReference type="PANTHER" id="PTHR46663">
    <property type="entry name" value="DIGUANYLATE CYCLASE DGCT-RELATED"/>
    <property type="match status" value="1"/>
</dbReference>
<feature type="transmembrane region" description="Helical" evidence="2">
    <location>
        <begin position="185"/>
        <end position="208"/>
    </location>
</feature>
<dbReference type="CDD" id="cd01949">
    <property type="entry name" value="GGDEF"/>
    <property type="match status" value="1"/>
</dbReference>
<feature type="transmembrane region" description="Helical" evidence="2">
    <location>
        <begin position="80"/>
        <end position="102"/>
    </location>
</feature>
<dbReference type="PANTHER" id="PTHR46663:SF2">
    <property type="entry name" value="GGDEF DOMAIN-CONTAINING PROTEIN"/>
    <property type="match status" value="1"/>
</dbReference>
<protein>
    <submittedName>
        <fullName evidence="4">Diguanylate cyclase (GGDEF) domain-containing protein</fullName>
    </submittedName>
</protein>
<dbReference type="InterPro" id="IPR043128">
    <property type="entry name" value="Rev_trsase/Diguanyl_cyclase"/>
</dbReference>
<dbReference type="InterPro" id="IPR000160">
    <property type="entry name" value="GGDEF_dom"/>
</dbReference>
<dbReference type="InterPro" id="IPR052163">
    <property type="entry name" value="DGC-Regulatory_Protein"/>
</dbReference>
<feature type="transmembrane region" description="Helical" evidence="2">
    <location>
        <begin position="56"/>
        <end position="74"/>
    </location>
</feature>
<reference evidence="5" key="1">
    <citation type="submission" date="2015-11" db="EMBL/GenBank/DDBJ databases">
        <authorList>
            <person name="Varghese N."/>
        </authorList>
    </citation>
    <scope>NUCLEOTIDE SEQUENCE [LARGE SCALE GENOMIC DNA]</scope>
    <source>
        <strain evidence="5">DSM 45899</strain>
    </source>
</reference>
<dbReference type="PROSITE" id="PS50887">
    <property type="entry name" value="GGDEF"/>
    <property type="match status" value="1"/>
</dbReference>
<dbReference type="NCBIfam" id="TIGR00254">
    <property type="entry name" value="GGDEF"/>
    <property type="match status" value="1"/>
</dbReference>
<keyword evidence="2" id="KW-0812">Transmembrane</keyword>
<feature type="compositionally biased region" description="Low complexity" evidence="1">
    <location>
        <begin position="24"/>
        <end position="34"/>
    </location>
</feature>
<evidence type="ECO:0000259" key="3">
    <source>
        <dbReference type="PROSITE" id="PS50887"/>
    </source>
</evidence>
<organism evidence="4 5">
    <name type="scientific">Parafrankia irregularis</name>
    <dbReference type="NCBI Taxonomy" id="795642"/>
    <lineage>
        <taxon>Bacteria</taxon>
        <taxon>Bacillati</taxon>
        <taxon>Actinomycetota</taxon>
        <taxon>Actinomycetes</taxon>
        <taxon>Frankiales</taxon>
        <taxon>Frankiaceae</taxon>
        <taxon>Parafrankia</taxon>
    </lineage>
</organism>
<accession>A0A0S4QPR3</accession>
<dbReference type="SMART" id="SM00267">
    <property type="entry name" value="GGDEF"/>
    <property type="match status" value="1"/>
</dbReference>
<feature type="transmembrane region" description="Helical" evidence="2">
    <location>
        <begin position="251"/>
        <end position="272"/>
    </location>
</feature>
<feature type="compositionally biased region" description="Basic and acidic residues" evidence="1">
    <location>
        <begin position="1"/>
        <end position="11"/>
    </location>
</feature>
<dbReference type="Pfam" id="PF00990">
    <property type="entry name" value="GGDEF"/>
    <property type="match status" value="1"/>
</dbReference>
<dbReference type="EMBL" id="FAOZ01000010">
    <property type="protein sequence ID" value="CUU57010.1"/>
    <property type="molecule type" value="Genomic_DNA"/>
</dbReference>
<feature type="domain" description="GGDEF" evidence="3">
    <location>
        <begin position="460"/>
        <end position="593"/>
    </location>
</feature>
<feature type="region of interest" description="Disordered" evidence="1">
    <location>
        <begin position="1"/>
        <end position="35"/>
    </location>
</feature>
<feature type="transmembrane region" description="Helical" evidence="2">
    <location>
        <begin position="220"/>
        <end position="244"/>
    </location>
</feature>
<feature type="transmembrane region" description="Helical" evidence="2">
    <location>
        <begin position="389"/>
        <end position="406"/>
    </location>
</feature>
<dbReference type="SUPFAM" id="SSF55073">
    <property type="entry name" value="Nucleotide cyclase"/>
    <property type="match status" value="1"/>
</dbReference>
<dbReference type="Proteomes" id="UP000198802">
    <property type="component" value="Unassembled WGS sequence"/>
</dbReference>
<dbReference type="Gene3D" id="3.30.70.270">
    <property type="match status" value="1"/>
</dbReference>